<evidence type="ECO:0000313" key="6">
    <source>
        <dbReference type="Proteomes" id="UP000034029"/>
    </source>
</evidence>
<evidence type="ECO:0000256" key="1">
    <source>
        <dbReference type="ARBA" id="ARBA00022630"/>
    </source>
</evidence>
<dbReference type="Gene3D" id="3.20.20.70">
    <property type="entry name" value="Aldolase class I"/>
    <property type="match status" value="1"/>
</dbReference>
<organism evidence="5 7">
    <name type="scientific">Salinicoccus halodurans</name>
    <dbReference type="NCBI Taxonomy" id="407035"/>
    <lineage>
        <taxon>Bacteria</taxon>
        <taxon>Bacillati</taxon>
        <taxon>Bacillota</taxon>
        <taxon>Bacilli</taxon>
        <taxon>Bacillales</taxon>
        <taxon>Staphylococcaceae</taxon>
        <taxon>Salinicoccus</taxon>
    </lineage>
</organism>
<dbReference type="InterPro" id="IPR051799">
    <property type="entry name" value="NADH_flavin_oxidoreductase"/>
</dbReference>
<dbReference type="SUPFAM" id="SSF51395">
    <property type="entry name" value="FMN-linked oxidoreductases"/>
    <property type="match status" value="1"/>
</dbReference>
<keyword evidence="1" id="KW-0285">Flavoprotein</keyword>
<protein>
    <submittedName>
        <fullName evidence="5">2,4-dienoyl-CoA reductase</fullName>
    </submittedName>
    <submittedName>
        <fullName evidence="4">NADH-dependent flavin oxidoreductase</fullName>
    </submittedName>
</protein>
<dbReference type="Proteomes" id="UP000034029">
    <property type="component" value="Chromosome"/>
</dbReference>
<dbReference type="GO" id="GO:0010181">
    <property type="term" value="F:FMN binding"/>
    <property type="evidence" value="ECO:0007669"/>
    <property type="project" value="InterPro"/>
</dbReference>
<proteinExistence type="predicted"/>
<evidence type="ECO:0000313" key="4">
    <source>
        <dbReference type="EMBL" id="AKG72821.1"/>
    </source>
</evidence>
<dbReference type="PANTHER" id="PTHR43656">
    <property type="entry name" value="BINDING OXIDOREDUCTASE, PUTATIVE (AFU_ORTHOLOGUE AFUA_2G08260)-RELATED"/>
    <property type="match status" value="1"/>
</dbReference>
<evidence type="ECO:0000259" key="3">
    <source>
        <dbReference type="Pfam" id="PF00724"/>
    </source>
</evidence>
<evidence type="ECO:0000313" key="7">
    <source>
        <dbReference type="Proteomes" id="UP000183090"/>
    </source>
</evidence>
<reference evidence="4 6" key="1">
    <citation type="journal article" date="2015" name="Int. J. Syst. Evol. Microbiol.">
        <title>Complete genome sequence of Salinicoccus halodurans H3B36, isolated from the Qaidam Basin in China.</title>
        <authorList>
            <person name="Jiang K."/>
            <person name="Xue Y."/>
            <person name="Ma Y."/>
        </authorList>
    </citation>
    <scope>NUCLEOTIDE SEQUENCE [LARGE SCALE GENOMIC DNA]</scope>
    <source>
        <strain evidence="4 6">H3B36</strain>
    </source>
</reference>
<dbReference type="KEGG" id="shv:AAT16_00445"/>
<reference evidence="6" key="2">
    <citation type="submission" date="2015-04" db="EMBL/GenBank/DDBJ databases">
        <title>Complete genome sequence of Salinicoccus halodurans strain H3B36, isolated from the Qaidam basin of China.</title>
        <authorList>
            <person name="Ma Y."/>
            <person name="Jiang K."/>
            <person name="Xue Y."/>
        </authorList>
    </citation>
    <scope>NUCLEOTIDE SEQUENCE [LARGE SCALE GENOMIC DNA]</scope>
    <source>
        <strain evidence="6">H3B36</strain>
    </source>
</reference>
<keyword evidence="2" id="KW-0560">Oxidoreductase</keyword>
<sequence length="377" mass="41805">MNKKYAPLFETVQLPNGIELRNRFVLAPMTHVSSNDDGTASDMEIDYIGKMSKDVGLAISAASNVTDLGKAFPGQPSVVRDSDIEGLKKVADAMKENGAKAILQIHHGGAQALPRLTPGADSAAPSPITLQSFDETEKHDAREITETEIGKTVRAFGEATRRAVEAGFDGVEIHGANHYLIHQFVSPHFNKRTDEWGEDRYLFAAEIVDEVVKAKNEYAGDEFILGYRFSPEEPETPGINMEITKELINRLIDKPLDYLHASLGDVHSKTREGRYEGTERIELLHKWIDGRMPLVGIGSVFNPDAALGAIEGGNVELIALGRALLLDYNFISKIKEGKEDDIVNAFDPDREDKYGLPEPLWKQLYNGFYPLPRTDEQ</sequence>
<dbReference type="OrthoDB" id="9772736at2"/>
<evidence type="ECO:0000313" key="5">
    <source>
        <dbReference type="EMBL" id="SFK74678.1"/>
    </source>
</evidence>
<accession>A0A0F7HH70</accession>
<dbReference type="EMBL" id="CP011366">
    <property type="protein sequence ID" value="AKG72821.1"/>
    <property type="molecule type" value="Genomic_DNA"/>
</dbReference>
<dbReference type="RefSeq" id="WP_046789017.1">
    <property type="nucleotide sequence ID" value="NZ_CP011366.1"/>
</dbReference>
<keyword evidence="6" id="KW-1185">Reference proteome</keyword>
<dbReference type="InterPro" id="IPR001155">
    <property type="entry name" value="OxRdtase_FMN_N"/>
</dbReference>
<dbReference type="PANTHER" id="PTHR43656:SF2">
    <property type="entry name" value="BINDING OXIDOREDUCTASE, PUTATIVE (AFU_ORTHOLOGUE AFUA_2G08260)-RELATED"/>
    <property type="match status" value="1"/>
</dbReference>
<gene>
    <name evidence="4" type="ORF">AAT16_00445</name>
    <name evidence="5" type="ORF">SAMN05216235_1454</name>
</gene>
<name>A0A0F7HH70_9STAP</name>
<dbReference type="Proteomes" id="UP000183090">
    <property type="component" value="Unassembled WGS sequence"/>
</dbReference>
<dbReference type="InterPro" id="IPR013785">
    <property type="entry name" value="Aldolase_TIM"/>
</dbReference>
<dbReference type="GO" id="GO:0016491">
    <property type="term" value="F:oxidoreductase activity"/>
    <property type="evidence" value="ECO:0007669"/>
    <property type="project" value="UniProtKB-KW"/>
</dbReference>
<dbReference type="CDD" id="cd04735">
    <property type="entry name" value="OYE_like_4_FMN"/>
    <property type="match status" value="1"/>
</dbReference>
<reference evidence="5 7" key="3">
    <citation type="submission" date="2016-10" db="EMBL/GenBank/DDBJ databases">
        <authorList>
            <person name="Varghese N."/>
            <person name="Submissions S."/>
        </authorList>
    </citation>
    <scope>NUCLEOTIDE SEQUENCE [LARGE SCALE GENOMIC DNA]</scope>
    <source>
        <strain evidence="5 7">CGMCC 1.6501</strain>
    </source>
</reference>
<dbReference type="Pfam" id="PF00724">
    <property type="entry name" value="Oxidored_FMN"/>
    <property type="match status" value="1"/>
</dbReference>
<evidence type="ECO:0000256" key="2">
    <source>
        <dbReference type="ARBA" id="ARBA00023002"/>
    </source>
</evidence>
<feature type="domain" description="NADH:flavin oxidoreductase/NADH oxidase N-terminal" evidence="3">
    <location>
        <begin position="8"/>
        <end position="340"/>
    </location>
</feature>
<dbReference type="EMBL" id="FOTB01000003">
    <property type="protein sequence ID" value="SFK74678.1"/>
    <property type="molecule type" value="Genomic_DNA"/>
</dbReference>
<dbReference type="AlphaFoldDB" id="A0A0F7HH70"/>